<dbReference type="Gene3D" id="3.40.430.10">
    <property type="entry name" value="Dihydrofolate Reductase, subunit A"/>
    <property type="match status" value="1"/>
</dbReference>
<evidence type="ECO:0000313" key="3">
    <source>
        <dbReference type="Proteomes" id="UP000251891"/>
    </source>
</evidence>
<reference evidence="2 3" key="1">
    <citation type="submission" date="2018-06" db="EMBL/GenBank/DDBJ databases">
        <title>Actinomadura craniellae sp. nov. isolated from marine sponge Craniella sp.</title>
        <authorList>
            <person name="Li L."/>
            <person name="Xu Q.H."/>
            <person name="Lin H.W."/>
            <person name="Lu Y.H."/>
        </authorList>
    </citation>
    <scope>NUCLEOTIDE SEQUENCE [LARGE SCALE GENOMIC DNA]</scope>
    <source>
        <strain evidence="2 3">LHW63021</strain>
    </source>
</reference>
<dbReference type="PANTHER" id="PTHR38011:SF11">
    <property type="entry name" value="2,5-DIAMINO-6-RIBOSYLAMINO-4(3H)-PYRIMIDINONE 5'-PHOSPHATE REDUCTASE"/>
    <property type="match status" value="1"/>
</dbReference>
<proteinExistence type="predicted"/>
<dbReference type="PANTHER" id="PTHR38011">
    <property type="entry name" value="DIHYDROFOLATE REDUCTASE FAMILY PROTEIN (AFU_ORTHOLOGUE AFUA_8G06820)"/>
    <property type="match status" value="1"/>
</dbReference>
<dbReference type="EMBL" id="QLYX01000003">
    <property type="protein sequence ID" value="RAY15492.1"/>
    <property type="molecule type" value="Genomic_DNA"/>
</dbReference>
<organism evidence="2 3">
    <name type="scientific">Actinomadura craniellae</name>
    <dbReference type="NCBI Taxonomy" id="2231787"/>
    <lineage>
        <taxon>Bacteria</taxon>
        <taxon>Bacillati</taxon>
        <taxon>Actinomycetota</taxon>
        <taxon>Actinomycetes</taxon>
        <taxon>Streptosporangiales</taxon>
        <taxon>Thermomonosporaceae</taxon>
        <taxon>Actinomadura</taxon>
    </lineage>
</organism>
<dbReference type="SUPFAM" id="SSF53597">
    <property type="entry name" value="Dihydrofolate reductase-like"/>
    <property type="match status" value="1"/>
</dbReference>
<dbReference type="OrthoDB" id="195113at2"/>
<dbReference type="InterPro" id="IPR024072">
    <property type="entry name" value="DHFR-like_dom_sf"/>
</dbReference>
<dbReference type="Proteomes" id="UP000251891">
    <property type="component" value="Unassembled WGS sequence"/>
</dbReference>
<sequence>MRRLIYYVATTLDGCIAAPDGDADFFPVTPDVLDFITEEYPETLPAHVRAALGVDSPGRHFDTAVQGRATYDPALRIGITSPYRHLRQYVVSTTLTESPDPEVEIVSTDPLARVRALKAEDGKDIYLVGGARLAGTLLPEIDGLVVKVYPIVAGAGIPLFTADFAPRRFELTGTRVLDGGMVVLTYGRQGSSSASTESESTMR</sequence>
<accession>A0A365H900</accession>
<protein>
    <submittedName>
        <fullName evidence="2">Dihydrofolate reductase</fullName>
    </submittedName>
</protein>
<evidence type="ECO:0000259" key="1">
    <source>
        <dbReference type="Pfam" id="PF01872"/>
    </source>
</evidence>
<dbReference type="InterPro" id="IPR050765">
    <property type="entry name" value="Riboflavin_Biosynth_HTPR"/>
</dbReference>
<dbReference type="Pfam" id="PF01872">
    <property type="entry name" value="RibD_C"/>
    <property type="match status" value="1"/>
</dbReference>
<comment type="caution">
    <text evidence="2">The sequence shown here is derived from an EMBL/GenBank/DDBJ whole genome shotgun (WGS) entry which is preliminary data.</text>
</comment>
<dbReference type="GO" id="GO:0009231">
    <property type="term" value="P:riboflavin biosynthetic process"/>
    <property type="evidence" value="ECO:0007669"/>
    <property type="project" value="InterPro"/>
</dbReference>
<keyword evidence="3" id="KW-1185">Reference proteome</keyword>
<dbReference type="RefSeq" id="WP_111863956.1">
    <property type="nucleotide sequence ID" value="NZ_QLYX01000003.1"/>
</dbReference>
<dbReference type="GO" id="GO:0008703">
    <property type="term" value="F:5-amino-6-(5-phosphoribosylamino)uracil reductase activity"/>
    <property type="evidence" value="ECO:0007669"/>
    <property type="project" value="InterPro"/>
</dbReference>
<name>A0A365H900_9ACTN</name>
<dbReference type="AlphaFoldDB" id="A0A365H900"/>
<gene>
    <name evidence="2" type="ORF">DPM19_06695</name>
</gene>
<feature type="domain" description="Bacterial bifunctional deaminase-reductase C-terminal" evidence="1">
    <location>
        <begin position="4"/>
        <end position="182"/>
    </location>
</feature>
<dbReference type="InterPro" id="IPR002734">
    <property type="entry name" value="RibDG_C"/>
</dbReference>
<evidence type="ECO:0000313" key="2">
    <source>
        <dbReference type="EMBL" id="RAY15492.1"/>
    </source>
</evidence>